<accession>A0ABW9RXV6</accession>
<dbReference type="RefSeq" id="WP_155174842.1">
    <property type="nucleotide sequence ID" value="NZ_BAAAFL010000055.1"/>
</dbReference>
<dbReference type="EC" id="1.6.5.2" evidence="3"/>
<dbReference type="PANTHER" id="PTHR30546">
    <property type="entry name" value="FLAVODOXIN-RELATED PROTEIN WRBA-RELATED"/>
    <property type="match status" value="1"/>
</dbReference>
<dbReference type="EMBL" id="SMLW01000644">
    <property type="protein sequence ID" value="MTI27845.1"/>
    <property type="molecule type" value="Genomic_DNA"/>
</dbReference>
<dbReference type="InterPro" id="IPR010089">
    <property type="entry name" value="Flavoprotein_WrbA-like"/>
</dbReference>
<feature type="domain" description="Flavodoxin-like" evidence="2">
    <location>
        <begin position="6"/>
        <end position="195"/>
    </location>
</feature>
<organism evidence="3 4">
    <name type="scientific">Fulvivirga kasyanovii</name>
    <dbReference type="NCBI Taxonomy" id="396812"/>
    <lineage>
        <taxon>Bacteria</taxon>
        <taxon>Pseudomonadati</taxon>
        <taxon>Bacteroidota</taxon>
        <taxon>Cytophagia</taxon>
        <taxon>Cytophagales</taxon>
        <taxon>Fulvivirgaceae</taxon>
        <taxon>Fulvivirga</taxon>
    </lineage>
</organism>
<dbReference type="PANTHER" id="PTHR30546:SF23">
    <property type="entry name" value="FLAVOPROTEIN-LIKE PROTEIN YCP4-RELATED"/>
    <property type="match status" value="1"/>
</dbReference>
<dbReference type="InterPro" id="IPR029039">
    <property type="entry name" value="Flavoprotein-like_sf"/>
</dbReference>
<evidence type="ECO:0000259" key="2">
    <source>
        <dbReference type="PROSITE" id="PS50902"/>
    </source>
</evidence>
<evidence type="ECO:0000313" key="3">
    <source>
        <dbReference type="EMBL" id="MTI27845.1"/>
    </source>
</evidence>
<sequence>MAKIKTAVIYYSSTGTNYQLAQWAAESAEKEGSEVRIRKAAELAPQSAISANPAWEKHHKATQDVKEVSLDDLEWADAVIFSVPTRYGNVPAQMKQFMDSTGPLWQKGKLTNKVVTAMTSAMNPHGGQESTLLSLYTTMYHWGAIVVAPGYTDEVTYAAGGNPYGTSVSVDMEGNMKPDKENIRKAVVHQAKRVVTVAGWVVGE</sequence>
<evidence type="ECO:0000256" key="1">
    <source>
        <dbReference type="ARBA" id="ARBA00006961"/>
    </source>
</evidence>
<comment type="similarity">
    <text evidence="1">Belongs to the WrbA family.</text>
</comment>
<dbReference type="NCBIfam" id="TIGR01755">
    <property type="entry name" value="flav_wrbA"/>
    <property type="match status" value="1"/>
</dbReference>
<dbReference type="NCBIfam" id="NF002999">
    <property type="entry name" value="PRK03767.1"/>
    <property type="match status" value="1"/>
</dbReference>
<keyword evidence="3" id="KW-0560">Oxidoreductase</keyword>
<evidence type="ECO:0000313" key="4">
    <source>
        <dbReference type="Proteomes" id="UP000798808"/>
    </source>
</evidence>
<keyword evidence="4" id="KW-1185">Reference proteome</keyword>
<dbReference type="InterPro" id="IPR005025">
    <property type="entry name" value="FMN_Rdtase-like_dom"/>
</dbReference>
<dbReference type="PROSITE" id="PS50902">
    <property type="entry name" value="FLAVODOXIN_LIKE"/>
    <property type="match status" value="1"/>
</dbReference>
<dbReference type="Pfam" id="PF03358">
    <property type="entry name" value="FMN_red"/>
    <property type="match status" value="1"/>
</dbReference>
<dbReference type="InterPro" id="IPR008254">
    <property type="entry name" value="Flavodoxin/NO_synth"/>
</dbReference>
<comment type="caution">
    <text evidence="3">The sequence shown here is derived from an EMBL/GenBank/DDBJ whole genome shotgun (WGS) entry which is preliminary data.</text>
</comment>
<name>A0ABW9RXV6_9BACT</name>
<reference evidence="3 4" key="1">
    <citation type="submission" date="2019-02" db="EMBL/GenBank/DDBJ databases">
        <authorList>
            <person name="Goldberg S.R."/>
            <person name="Haltli B.A."/>
            <person name="Correa H."/>
            <person name="Russell K.G."/>
        </authorList>
    </citation>
    <scope>NUCLEOTIDE SEQUENCE [LARGE SCALE GENOMIC DNA]</scope>
    <source>
        <strain evidence="3 4">JCM 16186</strain>
    </source>
</reference>
<dbReference type="Proteomes" id="UP000798808">
    <property type="component" value="Unassembled WGS sequence"/>
</dbReference>
<protein>
    <submittedName>
        <fullName evidence="3">NAD(P)H:quinone oxidoreductase</fullName>
        <ecNumber evidence="3">1.6.5.2</ecNumber>
    </submittedName>
</protein>
<dbReference type="Gene3D" id="3.40.50.360">
    <property type="match status" value="1"/>
</dbReference>
<proteinExistence type="inferred from homology"/>
<gene>
    <name evidence="3" type="primary">wrbA</name>
    <name evidence="3" type="ORF">E1163_23010</name>
</gene>
<dbReference type="GO" id="GO:0003955">
    <property type="term" value="F:NAD(P)H dehydrogenase (quinone) activity"/>
    <property type="evidence" value="ECO:0007669"/>
    <property type="project" value="UniProtKB-EC"/>
</dbReference>
<dbReference type="SUPFAM" id="SSF52218">
    <property type="entry name" value="Flavoproteins"/>
    <property type="match status" value="1"/>
</dbReference>